<dbReference type="PANTHER" id="PTHR36151:SF3">
    <property type="entry name" value="ER-BOUND OXYGENASE MPAB_MPAB'_RUBBER OXYGENASE CATALYTIC DOMAIN-CONTAINING PROTEIN"/>
    <property type="match status" value="1"/>
</dbReference>
<dbReference type="RefSeq" id="WP_141357147.1">
    <property type="nucleotide sequence ID" value="NZ_BAAAWM010000001.1"/>
</dbReference>
<protein>
    <recommendedName>
        <fullName evidence="1">ER-bound oxygenase mpaB/mpaB'/Rubber oxygenase catalytic domain-containing protein</fullName>
    </recommendedName>
</protein>
<comment type="caution">
    <text evidence="2">The sequence shown here is derived from an EMBL/GenBank/DDBJ whole genome shotgun (WGS) entry which is preliminary data.</text>
</comment>
<dbReference type="Pfam" id="PF09995">
    <property type="entry name" value="MPAB_Lcp_cat"/>
    <property type="match status" value="1"/>
</dbReference>
<organism evidence="2 3">
    <name type="scientific">Glutamicibacter nicotianae</name>
    <name type="common">Arthrobacter nicotianae</name>
    <dbReference type="NCBI Taxonomy" id="37929"/>
    <lineage>
        <taxon>Bacteria</taxon>
        <taxon>Bacillati</taxon>
        <taxon>Actinomycetota</taxon>
        <taxon>Actinomycetes</taxon>
        <taxon>Micrococcales</taxon>
        <taxon>Micrococcaceae</taxon>
        <taxon>Glutamicibacter</taxon>
    </lineage>
</organism>
<sequence>MEHRNQSGENGELFSRIAPEAGLLLGAGRAILLQLAHPQIGRAIAEHSGFAANPLSRLVHTLGYIYALSNGTAPQQRTIIDYVNAAHRPVRGTRSKGMPAYSALDPKLQLWVAATLYDSARTIAGQILEESKNEQEELYSQYARLGDALQMPGDYWPRNLSRFDEYFAQNLATLHVTEQTRALARELFEARNAPWWIRMGMPLMRDVTIAQLPASVREDFGYRLTGTAAKRNARVIAVARVATRILPRFIRHAPMRLVLRRVEKMARAGGNSRP</sequence>
<feature type="domain" description="ER-bound oxygenase mpaB/mpaB'/Rubber oxygenase catalytic" evidence="1">
    <location>
        <begin position="20"/>
        <end position="239"/>
    </location>
</feature>
<name>A0ABQ0RKH1_GLUNI</name>
<dbReference type="InterPro" id="IPR018713">
    <property type="entry name" value="MPAB/Lcp_cat_dom"/>
</dbReference>
<gene>
    <name evidence="2" type="ORF">ANI01nite_15240</name>
</gene>
<evidence type="ECO:0000259" key="1">
    <source>
        <dbReference type="Pfam" id="PF09995"/>
    </source>
</evidence>
<dbReference type="EMBL" id="BJNE01000005">
    <property type="protein sequence ID" value="GEC12321.1"/>
    <property type="molecule type" value="Genomic_DNA"/>
</dbReference>
<reference evidence="2 3" key="1">
    <citation type="submission" date="2019-06" db="EMBL/GenBank/DDBJ databases">
        <title>Whole genome shotgun sequence of Glutamicibacter nicotianae NBRC 14234.</title>
        <authorList>
            <person name="Hosoyama A."/>
            <person name="Uohara A."/>
            <person name="Ohji S."/>
            <person name="Ichikawa N."/>
        </authorList>
    </citation>
    <scope>NUCLEOTIDE SEQUENCE [LARGE SCALE GENOMIC DNA]</scope>
    <source>
        <strain evidence="2 3">NBRC 14234</strain>
    </source>
</reference>
<evidence type="ECO:0000313" key="3">
    <source>
        <dbReference type="Proteomes" id="UP000316242"/>
    </source>
</evidence>
<keyword evidence="3" id="KW-1185">Reference proteome</keyword>
<dbReference type="PANTHER" id="PTHR36151">
    <property type="entry name" value="BLR2777 PROTEIN"/>
    <property type="match status" value="1"/>
</dbReference>
<proteinExistence type="predicted"/>
<dbReference type="Proteomes" id="UP000316242">
    <property type="component" value="Unassembled WGS sequence"/>
</dbReference>
<evidence type="ECO:0000313" key="2">
    <source>
        <dbReference type="EMBL" id="GEC12321.1"/>
    </source>
</evidence>
<accession>A0ABQ0RKH1</accession>